<dbReference type="Proteomes" id="UP000316167">
    <property type="component" value="Unassembled WGS sequence"/>
</dbReference>
<accession>A0A562SPN4</accession>
<name>A0A562SPN4_9BACT</name>
<reference evidence="1 2" key="1">
    <citation type="journal article" date="2015" name="Stand. Genomic Sci.">
        <title>Genomic Encyclopedia of Bacterial and Archaeal Type Strains, Phase III: the genomes of soil and plant-associated and newly described type strains.</title>
        <authorList>
            <person name="Whitman W.B."/>
            <person name="Woyke T."/>
            <person name="Klenk H.P."/>
            <person name="Zhou Y."/>
            <person name="Lilburn T.G."/>
            <person name="Beck B.J."/>
            <person name="De Vos P."/>
            <person name="Vandamme P."/>
            <person name="Eisen J.A."/>
            <person name="Garrity G."/>
            <person name="Hugenholtz P."/>
            <person name="Kyrpides N.C."/>
        </authorList>
    </citation>
    <scope>NUCLEOTIDE SEQUENCE [LARGE SCALE GENOMIC DNA]</scope>
    <source>
        <strain evidence="1 2">CGMCC 1.7271</strain>
    </source>
</reference>
<dbReference type="OrthoDB" id="9847212at2"/>
<sequence>MLLLVQLTAATPELKLLVPGATVNAVLLSSLLQTTAKEQAPLSIGWRMIDRSHTAASPDCLVLADADATDPVYQLQPLTAVQQKGTHNLKEICVHTGNYVLQPDEQVTVLLEIDTPA</sequence>
<keyword evidence="2" id="KW-1185">Reference proteome</keyword>
<comment type="caution">
    <text evidence="1">The sequence shown here is derived from an EMBL/GenBank/DDBJ whole genome shotgun (WGS) entry which is preliminary data.</text>
</comment>
<gene>
    <name evidence="1" type="ORF">IQ13_1355</name>
</gene>
<dbReference type="AlphaFoldDB" id="A0A562SPN4"/>
<evidence type="ECO:0000313" key="1">
    <source>
        <dbReference type="EMBL" id="TWI83247.1"/>
    </source>
</evidence>
<evidence type="ECO:0000313" key="2">
    <source>
        <dbReference type="Proteomes" id="UP000316167"/>
    </source>
</evidence>
<proteinExistence type="predicted"/>
<dbReference type="RefSeq" id="WP_144885322.1">
    <property type="nucleotide sequence ID" value="NZ_VLLE01000003.1"/>
</dbReference>
<organism evidence="1 2">
    <name type="scientific">Lacibacter cauensis</name>
    <dbReference type="NCBI Taxonomy" id="510947"/>
    <lineage>
        <taxon>Bacteria</taxon>
        <taxon>Pseudomonadati</taxon>
        <taxon>Bacteroidota</taxon>
        <taxon>Chitinophagia</taxon>
        <taxon>Chitinophagales</taxon>
        <taxon>Chitinophagaceae</taxon>
        <taxon>Lacibacter</taxon>
    </lineage>
</organism>
<protein>
    <submittedName>
        <fullName evidence="1">Uncharacterized protein</fullName>
    </submittedName>
</protein>
<dbReference type="EMBL" id="VLLE01000003">
    <property type="protein sequence ID" value="TWI83247.1"/>
    <property type="molecule type" value="Genomic_DNA"/>
</dbReference>